<keyword evidence="1" id="KW-0812">Transmembrane</keyword>
<feature type="chain" id="PRO_5015103564" evidence="2">
    <location>
        <begin position="28"/>
        <end position="119"/>
    </location>
</feature>
<proteinExistence type="predicted"/>
<name>A0A2P5FS48_TREOI</name>
<sequence>MEMFRVQFLVMATLALAMALFLPSINAQSSAAPPAPAPTSDGVAVDQGVAYVLMLLALMLLSIFNDVEFIGVGVVIWDDVGSVLGASAKEEVTGRFSITAELCAAVCYGIRLVEMCCEE</sequence>
<protein>
    <submittedName>
        <fullName evidence="3">Arabinogalactan peptide, AGP</fullName>
    </submittedName>
</protein>
<dbReference type="OrthoDB" id="10437220at2759"/>
<dbReference type="InParanoid" id="A0A2P5FS48"/>
<gene>
    <name evidence="3" type="ORF">TorRG33x02_036660</name>
</gene>
<feature type="transmembrane region" description="Helical" evidence="1">
    <location>
        <begin position="51"/>
        <end position="77"/>
    </location>
</feature>
<keyword evidence="1" id="KW-1133">Transmembrane helix</keyword>
<organism evidence="3 4">
    <name type="scientific">Trema orientale</name>
    <name type="common">Charcoal tree</name>
    <name type="synonym">Celtis orientalis</name>
    <dbReference type="NCBI Taxonomy" id="63057"/>
    <lineage>
        <taxon>Eukaryota</taxon>
        <taxon>Viridiplantae</taxon>
        <taxon>Streptophyta</taxon>
        <taxon>Embryophyta</taxon>
        <taxon>Tracheophyta</taxon>
        <taxon>Spermatophyta</taxon>
        <taxon>Magnoliopsida</taxon>
        <taxon>eudicotyledons</taxon>
        <taxon>Gunneridae</taxon>
        <taxon>Pentapetalae</taxon>
        <taxon>rosids</taxon>
        <taxon>fabids</taxon>
        <taxon>Rosales</taxon>
        <taxon>Cannabaceae</taxon>
        <taxon>Trema</taxon>
    </lineage>
</organism>
<keyword evidence="2" id="KW-0732">Signal</keyword>
<dbReference type="Proteomes" id="UP000237000">
    <property type="component" value="Unassembled WGS sequence"/>
</dbReference>
<keyword evidence="4" id="KW-1185">Reference proteome</keyword>
<dbReference type="InterPro" id="IPR009424">
    <property type="entry name" value="AGP16/20/22/41"/>
</dbReference>
<reference evidence="4" key="1">
    <citation type="submission" date="2016-06" db="EMBL/GenBank/DDBJ databases">
        <title>Parallel loss of symbiosis genes in relatives of nitrogen-fixing non-legume Parasponia.</title>
        <authorList>
            <person name="Van Velzen R."/>
            <person name="Holmer R."/>
            <person name="Bu F."/>
            <person name="Rutten L."/>
            <person name="Van Zeijl A."/>
            <person name="Liu W."/>
            <person name="Santuari L."/>
            <person name="Cao Q."/>
            <person name="Sharma T."/>
            <person name="Shen D."/>
            <person name="Roswanjaya Y."/>
            <person name="Wardhani T."/>
            <person name="Kalhor M.S."/>
            <person name="Jansen J."/>
            <person name="Van den Hoogen J."/>
            <person name="Gungor B."/>
            <person name="Hartog M."/>
            <person name="Hontelez J."/>
            <person name="Verver J."/>
            <person name="Yang W.-C."/>
            <person name="Schijlen E."/>
            <person name="Repin R."/>
            <person name="Schilthuizen M."/>
            <person name="Schranz E."/>
            <person name="Heidstra R."/>
            <person name="Miyata K."/>
            <person name="Fedorova E."/>
            <person name="Kohlen W."/>
            <person name="Bisseling T."/>
            <person name="Smit S."/>
            <person name="Geurts R."/>
        </authorList>
    </citation>
    <scope>NUCLEOTIDE SEQUENCE [LARGE SCALE GENOMIC DNA]</scope>
    <source>
        <strain evidence="4">cv. RG33-2</strain>
    </source>
</reference>
<comment type="caution">
    <text evidence="3">The sequence shown here is derived from an EMBL/GenBank/DDBJ whole genome shotgun (WGS) entry which is preliminary data.</text>
</comment>
<feature type="signal peptide" evidence="2">
    <location>
        <begin position="1"/>
        <end position="27"/>
    </location>
</feature>
<dbReference type="EMBL" id="JXTC01000012">
    <property type="protein sequence ID" value="POO00592.1"/>
    <property type="molecule type" value="Genomic_DNA"/>
</dbReference>
<evidence type="ECO:0000256" key="2">
    <source>
        <dbReference type="SAM" id="SignalP"/>
    </source>
</evidence>
<evidence type="ECO:0000313" key="4">
    <source>
        <dbReference type="Proteomes" id="UP000237000"/>
    </source>
</evidence>
<accession>A0A2P5FS48</accession>
<dbReference type="Pfam" id="PF06376">
    <property type="entry name" value="AGP"/>
    <property type="match status" value="1"/>
</dbReference>
<evidence type="ECO:0000313" key="3">
    <source>
        <dbReference type="EMBL" id="POO00592.1"/>
    </source>
</evidence>
<dbReference type="PANTHER" id="PTHR33374">
    <property type="entry name" value="ARABINOGALACTAN PROTEIN 20"/>
    <property type="match status" value="1"/>
</dbReference>
<evidence type="ECO:0000256" key="1">
    <source>
        <dbReference type="SAM" id="Phobius"/>
    </source>
</evidence>
<dbReference type="AlphaFoldDB" id="A0A2P5FS48"/>
<dbReference type="STRING" id="63057.A0A2P5FS48"/>
<keyword evidence="1" id="KW-0472">Membrane</keyword>